<dbReference type="AlphaFoldDB" id="A0A844CIX2"/>
<reference evidence="3 4" key="1">
    <citation type="submission" date="2019-05" db="EMBL/GenBank/DDBJ databases">
        <title>Roseovarius bejariae sp. nov., a moderately halophylic bacterium isolated from a saline soil in Rambla Salada (Murcia).</title>
        <authorList>
            <person name="Castro D.J."/>
            <person name="Gomez-Altuve A."/>
            <person name="Reina J.C."/>
            <person name="Rodriguez M."/>
            <person name="Sampedro I."/>
            <person name="Llamas I."/>
            <person name="Martinez-Checa F."/>
        </authorList>
    </citation>
    <scope>NUCLEOTIDE SEQUENCE [LARGE SCALE GENOMIC DNA]</scope>
    <source>
        <strain evidence="3 4">A21</strain>
    </source>
</reference>
<proteinExistence type="predicted"/>
<protein>
    <submittedName>
        <fullName evidence="3">DUF4178 domain-containing protein</fullName>
    </submittedName>
</protein>
<dbReference type="OrthoDB" id="228033at2"/>
<keyword evidence="2" id="KW-0812">Transmembrane</keyword>
<name>A0A844CIX2_9RHOB</name>
<accession>A0A844CIX2</accession>
<organism evidence="3 4">
    <name type="scientific">Roseovarius bejariae</name>
    <dbReference type="NCBI Taxonomy" id="2576383"/>
    <lineage>
        <taxon>Bacteria</taxon>
        <taxon>Pseudomonadati</taxon>
        <taxon>Pseudomonadota</taxon>
        <taxon>Alphaproteobacteria</taxon>
        <taxon>Rhodobacterales</taxon>
        <taxon>Roseobacteraceae</taxon>
        <taxon>Roseovarius</taxon>
    </lineage>
</organism>
<comment type="caution">
    <text evidence="3">The sequence shown here is derived from an EMBL/GenBank/DDBJ whole genome shotgun (WGS) entry which is preliminary data.</text>
</comment>
<evidence type="ECO:0000256" key="1">
    <source>
        <dbReference type="SAM" id="MobiDB-lite"/>
    </source>
</evidence>
<dbReference type="EMBL" id="SZWE01000001">
    <property type="protein sequence ID" value="MRU14637.1"/>
    <property type="molecule type" value="Genomic_DNA"/>
</dbReference>
<feature type="region of interest" description="Disordered" evidence="1">
    <location>
        <begin position="1"/>
        <end position="21"/>
    </location>
</feature>
<sequence>MVHRPLARSLRGPGGARRMTRLDGPSAINCPSCGAGLDILGGGRVVVQICSYCGTELDALNDYRALRKFTEMERPETPFSIGMQGIIDGVEYTIIGTLGMMERWRGMTWRWVDHQLYSPTHGYAWLTFENDHLIFTRRFRRPLNPSWMSTRWVETAEAPPVVFDGRERYKYYETVTSEITFAEGEFTWVPNIGDKATTVTAMSHKHMLGFSDTGREREVERSKYLPQDETFTSFGVVPEYMPGKVHPLQPYKAGKNDAFLRNSALVFCVLALVGMIFVKGTERRHVVLPPRTFQITELPQEVSFEITDTEKLSALSFQTDVDNSWAWLEVALYGPDGAPLFDAGREVGYYHGRDADGRWTEGSRRTTLLFRAEEAGQHTAEISVPEKGTWYGSAQEISRLSVSADQGRSSILWLGLCALLFGLFFVWRGAKPALHKRARWRGSDWTDED</sequence>
<keyword evidence="2" id="KW-1133">Transmembrane helix</keyword>
<keyword evidence="2" id="KW-0472">Membrane</keyword>
<dbReference type="Proteomes" id="UP000564704">
    <property type="component" value="Unassembled WGS sequence"/>
</dbReference>
<evidence type="ECO:0000313" key="4">
    <source>
        <dbReference type="Proteomes" id="UP000564704"/>
    </source>
</evidence>
<feature type="transmembrane region" description="Helical" evidence="2">
    <location>
        <begin position="411"/>
        <end position="430"/>
    </location>
</feature>
<gene>
    <name evidence="3" type="ORF">FDP25_04245</name>
</gene>
<evidence type="ECO:0000256" key="2">
    <source>
        <dbReference type="SAM" id="Phobius"/>
    </source>
</evidence>
<evidence type="ECO:0000313" key="3">
    <source>
        <dbReference type="EMBL" id="MRU14637.1"/>
    </source>
</evidence>
<keyword evidence="4" id="KW-1185">Reference proteome</keyword>